<accession>A0A9Q1BLZ9</accession>
<protein>
    <submittedName>
        <fullName evidence="1">E3 ubiquitin-protein ligase CCNB1IP1</fullName>
    </submittedName>
</protein>
<dbReference type="PANTHER" id="PTHR14305">
    <property type="entry name" value="E3 UBIQUITIN-PROTEIN LIGASE CCNB1IP1"/>
    <property type="match status" value="1"/>
</dbReference>
<dbReference type="PANTHER" id="PTHR14305:SF0">
    <property type="entry name" value="E3 UBIQUITIN-PROTEIN LIGASE CCNB1IP1"/>
    <property type="match status" value="1"/>
</dbReference>
<name>A0A9Q1BLZ9_HOLLE</name>
<comment type="caution">
    <text evidence="1">The sequence shown here is derived from an EMBL/GenBank/DDBJ whole genome shotgun (WGS) entry which is preliminary data.</text>
</comment>
<dbReference type="OrthoDB" id="441210at2759"/>
<proteinExistence type="predicted"/>
<evidence type="ECO:0000313" key="1">
    <source>
        <dbReference type="EMBL" id="KAJ8029193.1"/>
    </source>
</evidence>
<keyword evidence="2" id="KW-1185">Reference proteome</keyword>
<gene>
    <name evidence="1" type="ORF">HOLleu_28530</name>
</gene>
<dbReference type="GO" id="GO:0007131">
    <property type="term" value="P:reciprocal meiotic recombination"/>
    <property type="evidence" value="ECO:0007669"/>
    <property type="project" value="InterPro"/>
</dbReference>
<dbReference type="Proteomes" id="UP001152320">
    <property type="component" value="Chromosome 14"/>
</dbReference>
<reference evidence="1" key="1">
    <citation type="submission" date="2021-10" db="EMBL/GenBank/DDBJ databases">
        <title>Tropical sea cucumber genome reveals ecological adaptation and Cuvierian tubules defense mechanism.</title>
        <authorList>
            <person name="Chen T."/>
        </authorList>
    </citation>
    <scope>NUCLEOTIDE SEQUENCE</scope>
    <source>
        <strain evidence="1">Nanhai2018</strain>
        <tissue evidence="1">Muscle</tissue>
    </source>
</reference>
<dbReference type="AlphaFoldDB" id="A0A9Q1BLZ9"/>
<dbReference type="EMBL" id="JAIZAY010000014">
    <property type="protein sequence ID" value="KAJ8029193.1"/>
    <property type="molecule type" value="Genomic_DNA"/>
</dbReference>
<dbReference type="GO" id="GO:0000795">
    <property type="term" value="C:synaptonemal complex"/>
    <property type="evidence" value="ECO:0007669"/>
    <property type="project" value="InterPro"/>
</dbReference>
<dbReference type="InterPro" id="IPR042448">
    <property type="entry name" value="CCNB1IP1"/>
</dbReference>
<sequence>MAEELICNYKKCRKRLGSFGWVTSCSRNTNLPGKFDLIRIDLCPSEQHKSMVLAGQKPEVIMEACSRAMAFWSYQIHQERVYQEYTATKAKQRGTQLEQYYEQLLSRAQSEVSCILNLELCDILIFT</sequence>
<dbReference type="GO" id="GO:0061630">
    <property type="term" value="F:ubiquitin protein ligase activity"/>
    <property type="evidence" value="ECO:0007669"/>
    <property type="project" value="InterPro"/>
</dbReference>
<organism evidence="1 2">
    <name type="scientific">Holothuria leucospilota</name>
    <name type="common">Black long sea cucumber</name>
    <name type="synonym">Mertensiothuria leucospilota</name>
    <dbReference type="NCBI Taxonomy" id="206669"/>
    <lineage>
        <taxon>Eukaryota</taxon>
        <taxon>Metazoa</taxon>
        <taxon>Echinodermata</taxon>
        <taxon>Eleutherozoa</taxon>
        <taxon>Echinozoa</taxon>
        <taxon>Holothuroidea</taxon>
        <taxon>Aspidochirotacea</taxon>
        <taxon>Aspidochirotida</taxon>
        <taxon>Holothuriidae</taxon>
        <taxon>Holothuria</taxon>
    </lineage>
</organism>
<evidence type="ECO:0000313" key="2">
    <source>
        <dbReference type="Proteomes" id="UP001152320"/>
    </source>
</evidence>